<name>A0A6P1MHU7_9FIRM</name>
<dbReference type="SUPFAM" id="SSF55136">
    <property type="entry name" value="Probable bacterial effector-binding domain"/>
    <property type="match status" value="1"/>
</dbReference>
<dbReference type="RefSeq" id="WP_162361342.1">
    <property type="nucleotide sequence ID" value="NZ_CP047591.1"/>
</dbReference>
<dbReference type="InterPro" id="IPR011256">
    <property type="entry name" value="Reg_factor_effector_dom_sf"/>
</dbReference>
<keyword evidence="1" id="KW-0238">DNA-binding</keyword>
<dbReference type="PROSITE" id="PS50937">
    <property type="entry name" value="HTH_MERR_2"/>
    <property type="match status" value="1"/>
</dbReference>
<dbReference type="Gene3D" id="3.20.80.10">
    <property type="entry name" value="Regulatory factor, effector binding domain"/>
    <property type="match status" value="1"/>
</dbReference>
<dbReference type="CDD" id="cd01107">
    <property type="entry name" value="HTH_BmrR"/>
    <property type="match status" value="1"/>
</dbReference>
<dbReference type="InterPro" id="IPR009061">
    <property type="entry name" value="DNA-bd_dom_put_sf"/>
</dbReference>
<dbReference type="InterPro" id="IPR029442">
    <property type="entry name" value="GyrI-like"/>
</dbReference>
<dbReference type="Gene3D" id="1.10.1660.10">
    <property type="match status" value="1"/>
</dbReference>
<proteinExistence type="predicted"/>
<dbReference type="InterPro" id="IPR047057">
    <property type="entry name" value="MerR_fam"/>
</dbReference>
<dbReference type="InterPro" id="IPR000551">
    <property type="entry name" value="MerR-type_HTH_dom"/>
</dbReference>
<dbReference type="AlphaFoldDB" id="A0A6P1MHU7"/>
<dbReference type="Pfam" id="PF13411">
    <property type="entry name" value="MerR_1"/>
    <property type="match status" value="1"/>
</dbReference>
<evidence type="ECO:0000259" key="2">
    <source>
        <dbReference type="PROSITE" id="PS50937"/>
    </source>
</evidence>
<dbReference type="PROSITE" id="PS00552">
    <property type="entry name" value="HTH_MERR_1"/>
    <property type="match status" value="1"/>
</dbReference>
<evidence type="ECO:0000256" key="1">
    <source>
        <dbReference type="ARBA" id="ARBA00023125"/>
    </source>
</evidence>
<organism evidence="3 4">
    <name type="scientific">Aminipila terrae</name>
    <dbReference type="NCBI Taxonomy" id="2697030"/>
    <lineage>
        <taxon>Bacteria</taxon>
        <taxon>Bacillati</taxon>
        <taxon>Bacillota</taxon>
        <taxon>Clostridia</taxon>
        <taxon>Peptostreptococcales</taxon>
        <taxon>Anaerovoracaceae</taxon>
        <taxon>Aminipila</taxon>
    </lineage>
</organism>
<keyword evidence="4" id="KW-1185">Reference proteome</keyword>
<dbReference type="SMART" id="SM00422">
    <property type="entry name" value="HTH_MERR"/>
    <property type="match status" value="1"/>
</dbReference>
<dbReference type="Pfam" id="PF06445">
    <property type="entry name" value="GyrI-like"/>
    <property type="match status" value="1"/>
</dbReference>
<dbReference type="PANTHER" id="PTHR30204:SF96">
    <property type="entry name" value="CHROMOSOME-ANCHORING PROTEIN RACA"/>
    <property type="match status" value="1"/>
</dbReference>
<feature type="domain" description="HTH merR-type" evidence="2">
    <location>
        <begin position="6"/>
        <end position="76"/>
    </location>
</feature>
<protein>
    <submittedName>
        <fullName evidence="3">MerR family transcriptional regulator</fullName>
    </submittedName>
</protein>
<evidence type="ECO:0000313" key="3">
    <source>
        <dbReference type="EMBL" id="QHI71568.1"/>
    </source>
</evidence>
<dbReference type="Proteomes" id="UP000463883">
    <property type="component" value="Chromosome"/>
</dbReference>
<gene>
    <name evidence="3" type="ORF">Ami3637_03480</name>
</gene>
<dbReference type="GO" id="GO:0003700">
    <property type="term" value="F:DNA-binding transcription factor activity"/>
    <property type="evidence" value="ECO:0007669"/>
    <property type="project" value="InterPro"/>
</dbReference>
<dbReference type="PANTHER" id="PTHR30204">
    <property type="entry name" value="REDOX-CYCLING DRUG-SENSING TRANSCRIPTIONAL ACTIVATOR SOXR"/>
    <property type="match status" value="1"/>
</dbReference>
<evidence type="ECO:0000313" key="4">
    <source>
        <dbReference type="Proteomes" id="UP000463883"/>
    </source>
</evidence>
<dbReference type="GO" id="GO:0003677">
    <property type="term" value="F:DNA binding"/>
    <property type="evidence" value="ECO:0007669"/>
    <property type="project" value="UniProtKB-KW"/>
</dbReference>
<sequence>MEEKEYYSIGEVSKICNISKKALRFYDKIGIISPDKVCDDNNYRFYNRTTLLSLPVIKYYKQMGFKLEEMRELFEGNTYGIIERQFRRKIDELKELEANIHNSYTSVKDWYDLILEAQLVIENDVHEVAVKYIDSTIYCFMEQDFEYNYRESIINIDWTNYLESINNEITGPVVLNFPSFREKMEGTCKKVKIMQKPILEYKEDQVTKMGGYMVASCYHIGSHTNIHESYQKIFDWAESHGYNCTEECYERYVTDYWTTRNEDQFVTEIMIQVTRD</sequence>
<dbReference type="SUPFAM" id="SSF46955">
    <property type="entry name" value="Putative DNA-binding domain"/>
    <property type="match status" value="1"/>
</dbReference>
<accession>A0A6P1MHU7</accession>
<dbReference type="EMBL" id="CP047591">
    <property type="protein sequence ID" value="QHI71568.1"/>
    <property type="molecule type" value="Genomic_DNA"/>
</dbReference>
<dbReference type="KEGG" id="amic:Ami3637_03480"/>
<reference evidence="3 4" key="1">
    <citation type="submission" date="2020-01" db="EMBL/GenBank/DDBJ databases">
        <title>Genomic analysis of Aminipila sp. CBA3637.</title>
        <authorList>
            <person name="Kim Y.B."/>
            <person name="Roh S.W."/>
        </authorList>
    </citation>
    <scope>NUCLEOTIDE SEQUENCE [LARGE SCALE GENOMIC DNA]</scope>
    <source>
        <strain evidence="3 4">CBA3637</strain>
    </source>
</reference>